<sequence length="102" mass="11564">MNLQVTTPRNQAQADSESECERMRVGHREMMELEISELGKAREEFSDDDDTEYRIISAKKEIQQDLSGDEELQSQVAASVRLMEAAMGVDHEKLLSGDLSFK</sequence>
<feature type="region of interest" description="Disordered" evidence="1">
    <location>
        <begin position="1"/>
        <end position="22"/>
    </location>
</feature>
<protein>
    <submittedName>
        <fullName evidence="2">Uncharacterized protein</fullName>
    </submittedName>
</protein>
<organism evidence="2 3">
    <name type="scientific">Eumeta variegata</name>
    <name type="common">Bagworm moth</name>
    <name type="synonym">Eumeta japonica</name>
    <dbReference type="NCBI Taxonomy" id="151549"/>
    <lineage>
        <taxon>Eukaryota</taxon>
        <taxon>Metazoa</taxon>
        <taxon>Ecdysozoa</taxon>
        <taxon>Arthropoda</taxon>
        <taxon>Hexapoda</taxon>
        <taxon>Insecta</taxon>
        <taxon>Pterygota</taxon>
        <taxon>Neoptera</taxon>
        <taxon>Endopterygota</taxon>
        <taxon>Lepidoptera</taxon>
        <taxon>Glossata</taxon>
        <taxon>Ditrysia</taxon>
        <taxon>Tineoidea</taxon>
        <taxon>Psychidae</taxon>
        <taxon>Oiketicinae</taxon>
        <taxon>Eumeta</taxon>
    </lineage>
</organism>
<dbReference type="EMBL" id="BGZK01001030">
    <property type="protein sequence ID" value="GBP69115.1"/>
    <property type="molecule type" value="Genomic_DNA"/>
</dbReference>
<dbReference type="Proteomes" id="UP000299102">
    <property type="component" value="Unassembled WGS sequence"/>
</dbReference>
<name>A0A4C1Y3Y4_EUMVA</name>
<evidence type="ECO:0000313" key="2">
    <source>
        <dbReference type="EMBL" id="GBP69115.1"/>
    </source>
</evidence>
<keyword evidence="3" id="KW-1185">Reference proteome</keyword>
<feature type="compositionally biased region" description="Polar residues" evidence="1">
    <location>
        <begin position="1"/>
        <end position="15"/>
    </location>
</feature>
<reference evidence="2 3" key="1">
    <citation type="journal article" date="2019" name="Commun. Biol.">
        <title>The bagworm genome reveals a unique fibroin gene that provides high tensile strength.</title>
        <authorList>
            <person name="Kono N."/>
            <person name="Nakamura H."/>
            <person name="Ohtoshi R."/>
            <person name="Tomita M."/>
            <person name="Numata K."/>
            <person name="Arakawa K."/>
        </authorList>
    </citation>
    <scope>NUCLEOTIDE SEQUENCE [LARGE SCALE GENOMIC DNA]</scope>
</reference>
<accession>A0A4C1Y3Y4</accession>
<comment type="caution">
    <text evidence="2">The sequence shown here is derived from an EMBL/GenBank/DDBJ whole genome shotgun (WGS) entry which is preliminary data.</text>
</comment>
<evidence type="ECO:0000313" key="3">
    <source>
        <dbReference type="Proteomes" id="UP000299102"/>
    </source>
</evidence>
<evidence type="ECO:0000256" key="1">
    <source>
        <dbReference type="SAM" id="MobiDB-lite"/>
    </source>
</evidence>
<dbReference type="AlphaFoldDB" id="A0A4C1Y3Y4"/>
<gene>
    <name evidence="2" type="ORF">EVAR_87395_1</name>
</gene>
<proteinExistence type="predicted"/>